<dbReference type="SUPFAM" id="SSF54631">
    <property type="entry name" value="CBS-domain pair"/>
    <property type="match status" value="2"/>
</dbReference>
<dbReference type="InterPro" id="IPR046342">
    <property type="entry name" value="CBS_dom_sf"/>
</dbReference>
<dbReference type="OrthoDB" id="449052at2759"/>
<organism evidence="5 6">
    <name type="scientific">Coemansia reversa (strain ATCC 12441 / NRRL 1564)</name>
    <dbReference type="NCBI Taxonomy" id="763665"/>
    <lineage>
        <taxon>Eukaryota</taxon>
        <taxon>Fungi</taxon>
        <taxon>Fungi incertae sedis</taxon>
        <taxon>Zoopagomycota</taxon>
        <taxon>Kickxellomycotina</taxon>
        <taxon>Kickxellomycetes</taxon>
        <taxon>Kickxellales</taxon>
        <taxon>Kickxellaceae</taxon>
        <taxon>Coemansia</taxon>
    </lineage>
</organism>
<proteinExistence type="predicted"/>
<dbReference type="InterPro" id="IPR000644">
    <property type="entry name" value="CBS_dom"/>
</dbReference>
<keyword evidence="2 3" id="KW-0129">CBS domain</keyword>
<evidence type="ECO:0000256" key="3">
    <source>
        <dbReference type="PROSITE-ProRule" id="PRU00703"/>
    </source>
</evidence>
<sequence>MKTAALEKYTVRDVLEYRGNPQLYHTISDVGTIEDALALMHIHDIVSLPVFSSASHSFVDIVSVYDIRDYIIYSKDLEEEVEFQLLSGRPSGNKTVLQDTIAQVVQSRKHASQEISALAPLEELVRMFAIHGQHRVLVADFDVDGSAAKGSAVQVPESDSKRKRLRSIDSGCSSVSLQSGDAHETVCGLTQYDVVRFIQHHNHELGSTLDAPALVVATTHESLRPSEPRHLPHLTVRDTALNALRLLHDTHNSALPVVDYDGRLITEVAGTNLRSLTTYNIGLLGRPVLAYMFGMHLPVTNPYFIHENFTLSQVMSGLLKMNCRRAWLVDSDERPIAVLSLTDVLNHFL</sequence>
<gene>
    <name evidence="5" type="ORF">COEREDRAFT_8485</name>
</gene>
<dbReference type="Pfam" id="PF00571">
    <property type="entry name" value="CBS"/>
    <property type="match status" value="1"/>
</dbReference>
<dbReference type="SMART" id="SM00116">
    <property type="entry name" value="CBS"/>
    <property type="match status" value="3"/>
</dbReference>
<evidence type="ECO:0000256" key="1">
    <source>
        <dbReference type="ARBA" id="ARBA00022737"/>
    </source>
</evidence>
<dbReference type="InterPro" id="IPR050511">
    <property type="entry name" value="AMPK_gamma/SDS23_families"/>
</dbReference>
<dbReference type="CDD" id="cd02205">
    <property type="entry name" value="CBS_pair_SF"/>
    <property type="match status" value="1"/>
</dbReference>
<dbReference type="Gene3D" id="3.10.580.10">
    <property type="entry name" value="CBS-domain"/>
    <property type="match status" value="2"/>
</dbReference>
<dbReference type="PANTHER" id="PTHR13780">
    <property type="entry name" value="AMP-ACTIVATED PROTEIN KINASE, GAMMA REGULATORY SUBUNIT"/>
    <property type="match status" value="1"/>
</dbReference>
<accession>A0A2G5BBH9</accession>
<protein>
    <recommendedName>
        <fullName evidence="4">CBS domain-containing protein</fullName>
    </recommendedName>
</protein>
<dbReference type="PROSITE" id="PS51371">
    <property type="entry name" value="CBS"/>
    <property type="match status" value="2"/>
</dbReference>
<evidence type="ECO:0000313" key="6">
    <source>
        <dbReference type="Proteomes" id="UP000242474"/>
    </source>
</evidence>
<feature type="domain" description="CBS" evidence="4">
    <location>
        <begin position="298"/>
        <end position="349"/>
    </location>
</feature>
<reference evidence="5 6" key="1">
    <citation type="journal article" date="2015" name="Genome Biol. Evol.">
        <title>Phylogenomic analyses indicate that early fungi evolved digesting cell walls of algal ancestors of land plants.</title>
        <authorList>
            <person name="Chang Y."/>
            <person name="Wang S."/>
            <person name="Sekimoto S."/>
            <person name="Aerts A.L."/>
            <person name="Choi C."/>
            <person name="Clum A."/>
            <person name="LaButti K.M."/>
            <person name="Lindquist E.A."/>
            <person name="Yee Ngan C."/>
            <person name="Ohm R.A."/>
            <person name="Salamov A.A."/>
            <person name="Grigoriev I.V."/>
            <person name="Spatafora J.W."/>
            <person name="Berbee M.L."/>
        </authorList>
    </citation>
    <scope>NUCLEOTIDE SEQUENCE [LARGE SCALE GENOMIC DNA]</scope>
    <source>
        <strain evidence="5 6">NRRL 1564</strain>
    </source>
</reference>
<feature type="domain" description="CBS" evidence="4">
    <location>
        <begin position="19"/>
        <end position="77"/>
    </location>
</feature>
<keyword evidence="1" id="KW-0677">Repeat</keyword>
<name>A0A2G5BBH9_COERN</name>
<dbReference type="EMBL" id="KZ303500">
    <property type="protein sequence ID" value="PIA16360.1"/>
    <property type="molecule type" value="Genomic_DNA"/>
</dbReference>
<evidence type="ECO:0000256" key="2">
    <source>
        <dbReference type="ARBA" id="ARBA00023122"/>
    </source>
</evidence>
<keyword evidence="6" id="KW-1185">Reference proteome</keyword>
<dbReference type="PANTHER" id="PTHR13780:SF128">
    <property type="entry name" value="CBS DOMAIN-CONTAINING PROTEIN"/>
    <property type="match status" value="1"/>
</dbReference>
<dbReference type="Proteomes" id="UP000242474">
    <property type="component" value="Unassembled WGS sequence"/>
</dbReference>
<evidence type="ECO:0000313" key="5">
    <source>
        <dbReference type="EMBL" id="PIA16360.1"/>
    </source>
</evidence>
<dbReference type="AlphaFoldDB" id="A0A2G5BBH9"/>
<evidence type="ECO:0000259" key="4">
    <source>
        <dbReference type="PROSITE" id="PS51371"/>
    </source>
</evidence>
<dbReference type="STRING" id="763665.A0A2G5BBH9"/>